<dbReference type="EMBL" id="UZAI01019636">
    <property type="protein sequence ID" value="VDP46716.1"/>
    <property type="molecule type" value="Genomic_DNA"/>
</dbReference>
<reference evidence="1 2" key="1">
    <citation type="submission" date="2018-11" db="EMBL/GenBank/DDBJ databases">
        <authorList>
            <consortium name="Pathogen Informatics"/>
        </authorList>
    </citation>
    <scope>NUCLEOTIDE SEQUENCE [LARGE SCALE GENOMIC DNA]</scope>
    <source>
        <strain evidence="1 2">Zambia</strain>
    </source>
</reference>
<dbReference type="Proteomes" id="UP000277204">
    <property type="component" value="Unassembled WGS sequence"/>
</dbReference>
<accession>A0A3P8HTU6</accession>
<evidence type="ECO:0000313" key="1">
    <source>
        <dbReference type="EMBL" id="VDP46716.1"/>
    </source>
</evidence>
<proteinExistence type="predicted"/>
<keyword evidence="2" id="KW-1185">Reference proteome</keyword>
<gene>
    <name evidence="1" type="ORF">SMRZ_LOCUS23312</name>
</gene>
<name>A0A3P8HTU6_9TREM</name>
<sequence length="203" mass="24118">MESEQFNSIMNNYTDLKNSIVSDFCLTMLKQSSARNWNGNIQSNIVYSCSVLKKHSQLKWEARTQLDLMAIRWLNGWFKNGQSRYLEDRGFEYHLSKENVEYAERVMMIHRTEAEVNRLSTVEIYFETRRVKDTTKSRKLGKEFVKIFKQFNQSLVDLKSEVQNLETSRINYLRFMSPIERVINVLKAMDAEVDHQYGVYNEL</sequence>
<evidence type="ECO:0000313" key="2">
    <source>
        <dbReference type="Proteomes" id="UP000277204"/>
    </source>
</evidence>
<dbReference type="AlphaFoldDB" id="A0A3P8HTU6"/>
<protein>
    <submittedName>
        <fullName evidence="1">Uncharacterized protein</fullName>
    </submittedName>
</protein>
<organism evidence="1 2">
    <name type="scientific">Schistosoma margrebowiei</name>
    <dbReference type="NCBI Taxonomy" id="48269"/>
    <lineage>
        <taxon>Eukaryota</taxon>
        <taxon>Metazoa</taxon>
        <taxon>Spiralia</taxon>
        <taxon>Lophotrochozoa</taxon>
        <taxon>Platyhelminthes</taxon>
        <taxon>Trematoda</taxon>
        <taxon>Digenea</taxon>
        <taxon>Strigeidida</taxon>
        <taxon>Schistosomatoidea</taxon>
        <taxon>Schistosomatidae</taxon>
        <taxon>Schistosoma</taxon>
    </lineage>
</organism>